<protein>
    <recommendedName>
        <fullName evidence="7">C-type lectin</fullName>
    </recommendedName>
</protein>
<dbReference type="Pfam" id="PF00008">
    <property type="entry name" value="EGF"/>
    <property type="match status" value="1"/>
</dbReference>
<feature type="disulfide bond" evidence="1">
    <location>
        <begin position="130"/>
        <end position="139"/>
    </location>
</feature>
<dbReference type="PROSITE" id="PS50041">
    <property type="entry name" value="C_TYPE_LECTIN_2"/>
    <property type="match status" value="1"/>
</dbReference>
<keyword evidence="1" id="KW-0245">EGF-like domain</keyword>
<dbReference type="Gene3D" id="3.10.100.10">
    <property type="entry name" value="Mannose-Binding Protein A, subunit A"/>
    <property type="match status" value="1"/>
</dbReference>
<dbReference type="SMART" id="SM00034">
    <property type="entry name" value="CLECT"/>
    <property type="match status" value="1"/>
</dbReference>
<keyword evidence="1" id="KW-1015">Disulfide bond</keyword>
<dbReference type="Proteomes" id="UP001159427">
    <property type="component" value="Unassembled WGS sequence"/>
</dbReference>
<feature type="disulfide bond" evidence="1">
    <location>
        <begin position="111"/>
        <end position="128"/>
    </location>
</feature>
<dbReference type="SMART" id="SM00181">
    <property type="entry name" value="EGF"/>
    <property type="match status" value="1"/>
</dbReference>
<accession>A0ABN8MI10</accession>
<dbReference type="InterPro" id="IPR000742">
    <property type="entry name" value="EGF"/>
</dbReference>
<dbReference type="InterPro" id="IPR001304">
    <property type="entry name" value="C-type_lectin-like"/>
</dbReference>
<organism evidence="5 6">
    <name type="scientific">Porites evermanni</name>
    <dbReference type="NCBI Taxonomy" id="104178"/>
    <lineage>
        <taxon>Eukaryota</taxon>
        <taxon>Metazoa</taxon>
        <taxon>Cnidaria</taxon>
        <taxon>Anthozoa</taxon>
        <taxon>Hexacorallia</taxon>
        <taxon>Scleractinia</taxon>
        <taxon>Fungiina</taxon>
        <taxon>Poritidae</taxon>
        <taxon>Porites</taxon>
    </lineage>
</organism>
<dbReference type="InterPro" id="IPR016186">
    <property type="entry name" value="C-type_lectin-like/link_sf"/>
</dbReference>
<feature type="signal peptide" evidence="2">
    <location>
        <begin position="1"/>
        <end position="16"/>
    </location>
</feature>
<dbReference type="PANTHER" id="PTHR22803">
    <property type="entry name" value="MANNOSE, PHOSPHOLIPASE, LECTIN RECEPTOR RELATED"/>
    <property type="match status" value="1"/>
</dbReference>
<keyword evidence="2" id="KW-0732">Signal</keyword>
<evidence type="ECO:0000256" key="2">
    <source>
        <dbReference type="SAM" id="SignalP"/>
    </source>
</evidence>
<dbReference type="PROSITE" id="PS50026">
    <property type="entry name" value="EGF_3"/>
    <property type="match status" value="1"/>
</dbReference>
<dbReference type="InterPro" id="IPR016187">
    <property type="entry name" value="CTDL_fold"/>
</dbReference>
<dbReference type="SUPFAM" id="SSF57196">
    <property type="entry name" value="EGF/Laminin"/>
    <property type="match status" value="1"/>
</dbReference>
<comment type="caution">
    <text evidence="5">The sequence shown here is derived from an EMBL/GenBank/DDBJ whole genome shotgun (WGS) entry which is preliminary data.</text>
</comment>
<evidence type="ECO:0000259" key="4">
    <source>
        <dbReference type="PROSITE" id="PS50041"/>
    </source>
</evidence>
<dbReference type="EMBL" id="CALNXI010000502">
    <property type="protein sequence ID" value="CAH3028291.1"/>
    <property type="molecule type" value="Genomic_DNA"/>
</dbReference>
<sequence>MISLLIFCCISATVFADDDHFRSSYFINAENRRLAAQMAKRVYFDSVLSCSHACLKNPWCFSSNFKFGTGGEGVCELIKYHSNSADNNNKIIHQPGNTFTMIPKGCLMTGCLNGGSCLLDKKKERFACSCKPPWGGQRCEVKLGCPASWSTHGDSCYYLKGTEHQIQSTARKACQTMGGDLVIIKSAVQDQFVFELIRNSDLVSPSGVWLGLERVSVNATKFHWIEGTPLEGKYENWAEGEPNNSDGKEECVHMHGKLVNSTRSGKWNDFPCGCFNNLVACPVILCQRPLP</sequence>
<dbReference type="PROSITE" id="PS00022">
    <property type="entry name" value="EGF_1"/>
    <property type="match status" value="1"/>
</dbReference>
<feature type="domain" description="EGF-like" evidence="3">
    <location>
        <begin position="102"/>
        <end position="140"/>
    </location>
</feature>
<evidence type="ECO:0000313" key="6">
    <source>
        <dbReference type="Proteomes" id="UP001159427"/>
    </source>
</evidence>
<evidence type="ECO:0000259" key="3">
    <source>
        <dbReference type="PROSITE" id="PS50026"/>
    </source>
</evidence>
<dbReference type="Pfam" id="PF00059">
    <property type="entry name" value="Lectin_C"/>
    <property type="match status" value="1"/>
</dbReference>
<evidence type="ECO:0000313" key="5">
    <source>
        <dbReference type="EMBL" id="CAH3028291.1"/>
    </source>
</evidence>
<comment type="caution">
    <text evidence="1">Lacks conserved residue(s) required for the propagation of feature annotation.</text>
</comment>
<evidence type="ECO:0008006" key="7">
    <source>
        <dbReference type="Google" id="ProtNLM"/>
    </source>
</evidence>
<proteinExistence type="predicted"/>
<evidence type="ECO:0000256" key="1">
    <source>
        <dbReference type="PROSITE-ProRule" id="PRU00076"/>
    </source>
</evidence>
<dbReference type="SUPFAM" id="SSF56436">
    <property type="entry name" value="C-type lectin-like"/>
    <property type="match status" value="1"/>
</dbReference>
<reference evidence="5 6" key="1">
    <citation type="submission" date="2022-05" db="EMBL/GenBank/DDBJ databases">
        <authorList>
            <consortium name="Genoscope - CEA"/>
            <person name="William W."/>
        </authorList>
    </citation>
    <scope>NUCLEOTIDE SEQUENCE [LARGE SCALE GENOMIC DNA]</scope>
</reference>
<feature type="chain" id="PRO_5047160062" description="C-type lectin" evidence="2">
    <location>
        <begin position="17"/>
        <end position="291"/>
    </location>
</feature>
<dbReference type="InterPro" id="IPR050111">
    <property type="entry name" value="C-type_lectin/snaclec_domain"/>
</dbReference>
<feature type="domain" description="C-type lectin" evidence="4">
    <location>
        <begin position="152"/>
        <end position="272"/>
    </location>
</feature>
<name>A0ABN8MI10_9CNID</name>
<dbReference type="Gene3D" id="2.10.25.10">
    <property type="entry name" value="Laminin"/>
    <property type="match status" value="1"/>
</dbReference>
<dbReference type="PROSITE" id="PS01186">
    <property type="entry name" value="EGF_2"/>
    <property type="match status" value="1"/>
</dbReference>
<gene>
    <name evidence="5" type="ORF">PEVE_00033727</name>
</gene>
<keyword evidence="6" id="KW-1185">Reference proteome</keyword>